<dbReference type="Proteomes" id="UP001162060">
    <property type="component" value="Unassembled WGS sequence"/>
</dbReference>
<dbReference type="EMBL" id="CAKLBY020000047">
    <property type="protein sequence ID" value="CAK7918150.1"/>
    <property type="molecule type" value="Genomic_DNA"/>
</dbReference>
<evidence type="ECO:0000313" key="2">
    <source>
        <dbReference type="EMBL" id="CAK7918150.1"/>
    </source>
</evidence>
<feature type="region of interest" description="Disordered" evidence="1">
    <location>
        <begin position="68"/>
        <end position="108"/>
    </location>
</feature>
<protein>
    <submittedName>
        <fullName evidence="2">Uncharacterized protein</fullName>
    </submittedName>
</protein>
<evidence type="ECO:0000256" key="1">
    <source>
        <dbReference type="SAM" id="MobiDB-lite"/>
    </source>
</evidence>
<reference evidence="2" key="1">
    <citation type="submission" date="2024-01" db="EMBL/GenBank/DDBJ databases">
        <authorList>
            <person name="Webb A."/>
        </authorList>
    </citation>
    <scope>NUCLEOTIDE SEQUENCE</scope>
    <source>
        <strain evidence="2">Pm1</strain>
    </source>
</reference>
<dbReference type="AlphaFoldDB" id="A0AAV1TEI0"/>
<proteinExistence type="predicted"/>
<accession>A0AAV1TEI0</accession>
<comment type="caution">
    <text evidence="2">The sequence shown here is derived from an EMBL/GenBank/DDBJ whole genome shotgun (WGS) entry which is preliminary data.</text>
</comment>
<name>A0AAV1TEI0_9STRA</name>
<sequence length="163" mass="17222">MPWLATHQPWIDWRTRTVANSTQDTGKDVLLREANVTDAVSNTVEGALKVCQTSPSTTQLVEPGVVDEAMTGSHASKGPAQSREPVAVDGGLTESQAPQEPAQSLEPGAVGRSVLAIATTTPAFRAKVVVTRTTSTRRIKTIKGTSKRVTVGSDSVQEDEPSS</sequence>
<feature type="compositionally biased region" description="Polar residues" evidence="1">
    <location>
        <begin position="93"/>
        <end position="102"/>
    </location>
</feature>
<organism evidence="2 3">
    <name type="scientific">Peronospora matthiolae</name>
    <dbReference type="NCBI Taxonomy" id="2874970"/>
    <lineage>
        <taxon>Eukaryota</taxon>
        <taxon>Sar</taxon>
        <taxon>Stramenopiles</taxon>
        <taxon>Oomycota</taxon>
        <taxon>Peronosporomycetes</taxon>
        <taxon>Peronosporales</taxon>
        <taxon>Peronosporaceae</taxon>
        <taxon>Peronospora</taxon>
    </lineage>
</organism>
<feature type="region of interest" description="Disordered" evidence="1">
    <location>
        <begin position="141"/>
        <end position="163"/>
    </location>
</feature>
<evidence type="ECO:0000313" key="3">
    <source>
        <dbReference type="Proteomes" id="UP001162060"/>
    </source>
</evidence>
<gene>
    <name evidence="2" type="ORF">PM001_LOCUS5735</name>
</gene>